<dbReference type="EMBL" id="AP026563">
    <property type="protein sequence ID" value="BDP44573.1"/>
    <property type="molecule type" value="Genomic_DNA"/>
</dbReference>
<protein>
    <submittedName>
        <fullName evidence="3">Uncharacterized protein</fullName>
    </submittedName>
</protein>
<keyword evidence="3" id="KW-0614">Plasmid</keyword>
<evidence type="ECO:0000313" key="4">
    <source>
        <dbReference type="Proteomes" id="UP001064971"/>
    </source>
</evidence>
<evidence type="ECO:0000313" key="3">
    <source>
        <dbReference type="EMBL" id="BDP44573.1"/>
    </source>
</evidence>
<feature type="compositionally biased region" description="Low complexity" evidence="1">
    <location>
        <begin position="100"/>
        <end position="121"/>
    </location>
</feature>
<sequence length="200" mass="20835">MVLNRWGDFVRPRFPELVLTPCVLGFAFLIAELVSYHHYREGTQIIGFSASILGLVLSLLAFAQQRTLRMVVLALLALLTLSGLYEALEHREARAEDAARFAQRQSAQSPTAASTSASGAAVNSDDGAEAPAVGAPSAGDETGGLPPGFKPGSQIPVLAPLSLSGLAGLTFLALLARRRPDEVTAPSGVAPSTFGQHGSA</sequence>
<dbReference type="Proteomes" id="UP001064971">
    <property type="component" value="Plasmid pDAETH-3"/>
</dbReference>
<dbReference type="RefSeq" id="WP_264778821.1">
    <property type="nucleotide sequence ID" value="NZ_AP026563.1"/>
</dbReference>
<feature type="region of interest" description="Disordered" evidence="1">
    <location>
        <begin position="99"/>
        <end position="151"/>
    </location>
</feature>
<proteinExistence type="predicted"/>
<keyword evidence="4" id="KW-1185">Reference proteome</keyword>
<keyword evidence="2" id="KW-1133">Transmembrane helix</keyword>
<name>A0ABN6RRL2_9DEIO</name>
<reference evidence="3" key="1">
    <citation type="submission" date="2022-07" db="EMBL/GenBank/DDBJ databases">
        <title>Complete Genome Sequence of the Radioresistant Bacterium Deinococcus aetherius ST0316, Isolated from the Air Dust collected in Lower Stratosphere above Japan.</title>
        <authorList>
            <person name="Satoh K."/>
            <person name="Hagiwara K."/>
            <person name="Katsumata K."/>
            <person name="Kubo A."/>
            <person name="Yokobori S."/>
            <person name="Yamagishi A."/>
            <person name="Oono Y."/>
            <person name="Narumi I."/>
        </authorList>
    </citation>
    <scope>NUCLEOTIDE SEQUENCE</scope>
    <source>
        <strain evidence="3">ST0316</strain>
        <plasmid evidence="3">pDAETH-3</plasmid>
    </source>
</reference>
<gene>
    <name evidence="3" type="ORF">DAETH_45420</name>
</gene>
<geneLocation type="plasmid" evidence="3 4">
    <name>pDAETH-3</name>
</geneLocation>
<organism evidence="3 4">
    <name type="scientific">Deinococcus aetherius</name>
    <dbReference type="NCBI Taxonomy" id="200252"/>
    <lineage>
        <taxon>Bacteria</taxon>
        <taxon>Thermotogati</taxon>
        <taxon>Deinococcota</taxon>
        <taxon>Deinococci</taxon>
        <taxon>Deinococcales</taxon>
        <taxon>Deinococcaceae</taxon>
        <taxon>Deinococcus</taxon>
    </lineage>
</organism>
<feature type="transmembrane region" description="Helical" evidence="2">
    <location>
        <begin position="17"/>
        <end position="39"/>
    </location>
</feature>
<accession>A0ABN6RRL2</accession>
<feature type="transmembrane region" description="Helical" evidence="2">
    <location>
        <begin position="70"/>
        <end position="88"/>
    </location>
</feature>
<feature type="transmembrane region" description="Helical" evidence="2">
    <location>
        <begin position="155"/>
        <end position="176"/>
    </location>
</feature>
<keyword evidence="2" id="KW-0472">Membrane</keyword>
<evidence type="ECO:0000256" key="2">
    <source>
        <dbReference type="SAM" id="Phobius"/>
    </source>
</evidence>
<keyword evidence="2" id="KW-0812">Transmembrane</keyword>
<evidence type="ECO:0000256" key="1">
    <source>
        <dbReference type="SAM" id="MobiDB-lite"/>
    </source>
</evidence>
<feature type="transmembrane region" description="Helical" evidence="2">
    <location>
        <begin position="45"/>
        <end position="63"/>
    </location>
</feature>